<keyword evidence="2" id="KW-1185">Reference proteome</keyword>
<dbReference type="AlphaFoldDB" id="A0A2Z6MGD5"/>
<dbReference type="Proteomes" id="UP000242715">
    <property type="component" value="Unassembled WGS sequence"/>
</dbReference>
<name>A0A2Z6MGD5_TRISU</name>
<accession>A0A2Z6MGD5</accession>
<dbReference type="EMBL" id="DF973466">
    <property type="protein sequence ID" value="GAU31726.1"/>
    <property type="molecule type" value="Genomic_DNA"/>
</dbReference>
<proteinExistence type="predicted"/>
<gene>
    <name evidence="1" type="ORF">TSUD_215270</name>
</gene>
<protein>
    <submittedName>
        <fullName evidence="1">Uncharacterized protein</fullName>
    </submittedName>
</protein>
<evidence type="ECO:0000313" key="1">
    <source>
        <dbReference type="EMBL" id="GAU31726.1"/>
    </source>
</evidence>
<reference evidence="2" key="1">
    <citation type="journal article" date="2017" name="Front. Plant Sci.">
        <title>Climate Clever Clovers: New Paradigm to Reduce the Environmental Footprint of Ruminants by Breeding Low Methanogenic Forages Utilizing Haplotype Variation.</title>
        <authorList>
            <person name="Kaur P."/>
            <person name="Appels R."/>
            <person name="Bayer P.E."/>
            <person name="Keeble-Gagnere G."/>
            <person name="Wang J."/>
            <person name="Hirakawa H."/>
            <person name="Shirasawa K."/>
            <person name="Vercoe P."/>
            <person name="Stefanova K."/>
            <person name="Durmic Z."/>
            <person name="Nichols P."/>
            <person name="Revell C."/>
            <person name="Isobe S.N."/>
            <person name="Edwards D."/>
            <person name="Erskine W."/>
        </authorList>
    </citation>
    <scope>NUCLEOTIDE SEQUENCE [LARGE SCALE GENOMIC DNA]</scope>
    <source>
        <strain evidence="2">cv. Daliak</strain>
    </source>
</reference>
<organism evidence="1 2">
    <name type="scientific">Trifolium subterraneum</name>
    <name type="common">Subterranean clover</name>
    <dbReference type="NCBI Taxonomy" id="3900"/>
    <lineage>
        <taxon>Eukaryota</taxon>
        <taxon>Viridiplantae</taxon>
        <taxon>Streptophyta</taxon>
        <taxon>Embryophyta</taxon>
        <taxon>Tracheophyta</taxon>
        <taxon>Spermatophyta</taxon>
        <taxon>Magnoliopsida</taxon>
        <taxon>eudicotyledons</taxon>
        <taxon>Gunneridae</taxon>
        <taxon>Pentapetalae</taxon>
        <taxon>rosids</taxon>
        <taxon>fabids</taxon>
        <taxon>Fabales</taxon>
        <taxon>Fabaceae</taxon>
        <taxon>Papilionoideae</taxon>
        <taxon>50 kb inversion clade</taxon>
        <taxon>NPAAA clade</taxon>
        <taxon>Hologalegina</taxon>
        <taxon>IRL clade</taxon>
        <taxon>Trifolieae</taxon>
        <taxon>Trifolium</taxon>
    </lineage>
</organism>
<evidence type="ECO:0000313" key="2">
    <source>
        <dbReference type="Proteomes" id="UP000242715"/>
    </source>
</evidence>
<sequence>MRVIRPKKGVYQATKQGVATPTKSAAKRKLSGVGRRLIFVAISGLMCQFWPNDDGGCSEKMICCGKGCWRLDMGLLLVRI</sequence>